<dbReference type="RefSeq" id="WP_076704065.1">
    <property type="nucleotide sequence ID" value="NZ_MRDE01000059.1"/>
</dbReference>
<evidence type="ECO:0000256" key="1">
    <source>
        <dbReference type="SAM" id="SignalP"/>
    </source>
</evidence>
<evidence type="ECO:0008006" key="4">
    <source>
        <dbReference type="Google" id="ProtNLM"/>
    </source>
</evidence>
<proteinExistence type="predicted"/>
<evidence type="ECO:0000313" key="3">
    <source>
        <dbReference type="Proteomes" id="UP000187085"/>
    </source>
</evidence>
<feature type="signal peptide" evidence="1">
    <location>
        <begin position="1"/>
        <end position="24"/>
    </location>
</feature>
<reference evidence="2 3" key="1">
    <citation type="submission" date="2016-12" db="EMBL/GenBank/DDBJ databases">
        <title>Draft genome of Tersicoccus phoenicis 1P05MA.</title>
        <authorList>
            <person name="Nakajima Y."/>
            <person name="Yoshizawa S."/>
            <person name="Nakamura K."/>
            <person name="Ogura Y."/>
            <person name="Hayashi T."/>
            <person name="Kogure K."/>
        </authorList>
    </citation>
    <scope>NUCLEOTIDE SEQUENCE [LARGE SCALE GENOMIC DNA]</scope>
    <source>
        <strain evidence="2 3">1p05MA</strain>
    </source>
</reference>
<organism evidence="2 3">
    <name type="scientific">Tersicoccus phoenicis</name>
    <dbReference type="NCBI Taxonomy" id="554083"/>
    <lineage>
        <taxon>Bacteria</taxon>
        <taxon>Bacillati</taxon>
        <taxon>Actinomycetota</taxon>
        <taxon>Actinomycetes</taxon>
        <taxon>Micrococcales</taxon>
        <taxon>Micrococcaceae</taxon>
        <taxon>Tersicoccus</taxon>
    </lineage>
</organism>
<keyword evidence="3" id="KW-1185">Reference proteome</keyword>
<dbReference type="OrthoDB" id="5143329at2"/>
<accession>A0A1R1LA04</accession>
<sequence length="190" mass="19720">MRIRSAICAVIAATAIISSTGCSAGPSAAEGPQGDTIQLHASWAKGYPTLKQLVADSDAIVRGAFAGQKTTQVDGLPYTDTTFVVSQWIKGSSVGGNEIVVRQTGGQMDGKQYVVESDPLAKPGDQALLYLEKTPGDIYAALGGPTGRLAVQRDGSVAKLKGTSLTEPLPSSITNLVQTTKKTVASQRTK</sequence>
<dbReference type="EMBL" id="MRDE01000059">
    <property type="protein sequence ID" value="OMH24356.1"/>
    <property type="molecule type" value="Genomic_DNA"/>
</dbReference>
<dbReference type="PROSITE" id="PS51257">
    <property type="entry name" value="PROKAR_LIPOPROTEIN"/>
    <property type="match status" value="1"/>
</dbReference>
<comment type="caution">
    <text evidence="2">The sequence shown here is derived from an EMBL/GenBank/DDBJ whole genome shotgun (WGS) entry which is preliminary data.</text>
</comment>
<dbReference type="AlphaFoldDB" id="A0A1R1LA04"/>
<gene>
    <name evidence="2" type="ORF">BKD30_08785</name>
</gene>
<evidence type="ECO:0000313" key="2">
    <source>
        <dbReference type="EMBL" id="OMH24356.1"/>
    </source>
</evidence>
<protein>
    <recommendedName>
        <fullName evidence="4">Lipoprotein</fullName>
    </recommendedName>
</protein>
<dbReference type="Proteomes" id="UP000187085">
    <property type="component" value="Unassembled WGS sequence"/>
</dbReference>
<feature type="chain" id="PRO_5038947724" description="Lipoprotein" evidence="1">
    <location>
        <begin position="25"/>
        <end position="190"/>
    </location>
</feature>
<name>A0A1R1LA04_9MICC</name>
<keyword evidence="1" id="KW-0732">Signal</keyword>